<evidence type="ECO:0000259" key="2">
    <source>
        <dbReference type="PROSITE" id="PS51806"/>
    </source>
</evidence>
<evidence type="ECO:0000313" key="3">
    <source>
        <dbReference type="EMBL" id="OVA02714.1"/>
    </source>
</evidence>
<dbReference type="InterPro" id="IPR025422">
    <property type="entry name" value="TGA_domain"/>
</dbReference>
<sequence>MPPHRPLGNNNDSNWASFQIFFQGWLIRQQHYLDQLLSSHDNKPQEELYALISQVLSHYQQYYEAKSILIRQDVYIVFSPPWFSSYERTFLWIAGFKPGLVFKLLNNAVPDLSEEQLENVRRLMMETRAAERELNDEMARVQESVVGPQVADMAGITTTPVTRAWKKKGNKKKKRERISRESVVDLCFFF</sequence>
<dbReference type="AlphaFoldDB" id="A0A200PWY4"/>
<evidence type="ECO:0000313" key="4">
    <source>
        <dbReference type="Proteomes" id="UP000195402"/>
    </source>
</evidence>
<feature type="domain" description="DOG1" evidence="2">
    <location>
        <begin position="15"/>
        <end position="190"/>
    </location>
</feature>
<dbReference type="PROSITE" id="PS51806">
    <property type="entry name" value="DOG1"/>
    <property type="match status" value="1"/>
</dbReference>
<dbReference type="OMA" id="ENANWSS"/>
<dbReference type="Proteomes" id="UP000195402">
    <property type="component" value="Unassembled WGS sequence"/>
</dbReference>
<dbReference type="Pfam" id="PF14144">
    <property type="entry name" value="DOG1"/>
    <property type="match status" value="1"/>
</dbReference>
<proteinExistence type="predicted"/>
<organism evidence="3 4">
    <name type="scientific">Macleaya cordata</name>
    <name type="common">Five-seeded plume-poppy</name>
    <name type="synonym">Bocconia cordata</name>
    <dbReference type="NCBI Taxonomy" id="56857"/>
    <lineage>
        <taxon>Eukaryota</taxon>
        <taxon>Viridiplantae</taxon>
        <taxon>Streptophyta</taxon>
        <taxon>Embryophyta</taxon>
        <taxon>Tracheophyta</taxon>
        <taxon>Spermatophyta</taxon>
        <taxon>Magnoliopsida</taxon>
        <taxon>Ranunculales</taxon>
        <taxon>Papaveraceae</taxon>
        <taxon>Papaveroideae</taxon>
        <taxon>Macleaya</taxon>
    </lineage>
</organism>
<dbReference type="InParanoid" id="A0A200PWY4"/>
<keyword evidence="4" id="KW-1185">Reference proteome</keyword>
<evidence type="ECO:0000256" key="1">
    <source>
        <dbReference type="SAM" id="Coils"/>
    </source>
</evidence>
<comment type="caution">
    <text evidence="3">The sequence shown here is derived from an EMBL/GenBank/DDBJ whole genome shotgun (WGS) entry which is preliminary data.</text>
</comment>
<dbReference type="EMBL" id="MVGT01003948">
    <property type="protein sequence ID" value="OVA02714.1"/>
    <property type="molecule type" value="Genomic_DNA"/>
</dbReference>
<dbReference type="InterPro" id="IPR051886">
    <property type="entry name" value="Seed_Dev/Stress_Resp_Reg"/>
</dbReference>
<feature type="coiled-coil region" evidence="1">
    <location>
        <begin position="113"/>
        <end position="144"/>
    </location>
</feature>
<dbReference type="PANTHER" id="PTHR46354:SF13">
    <property type="entry name" value="PROTEIN DOG1-LIKE 4"/>
    <property type="match status" value="1"/>
</dbReference>
<name>A0A200PWY4_MACCD</name>
<accession>A0A200PWY4</accession>
<protein>
    <submittedName>
        <fullName evidence="3">Transcription factor TGA like domain</fullName>
    </submittedName>
</protein>
<dbReference type="STRING" id="56857.A0A200PWY4"/>
<gene>
    <name evidence="3" type="ORF">BVC80_9093g57</name>
</gene>
<dbReference type="GO" id="GO:0043565">
    <property type="term" value="F:sequence-specific DNA binding"/>
    <property type="evidence" value="ECO:0007669"/>
    <property type="project" value="InterPro"/>
</dbReference>
<dbReference type="OrthoDB" id="781635at2759"/>
<keyword evidence="1" id="KW-0175">Coiled coil</keyword>
<dbReference type="PANTHER" id="PTHR46354">
    <property type="entry name" value="DOG1 DOMAIN-CONTAINING PROTEIN"/>
    <property type="match status" value="1"/>
</dbReference>
<reference evidence="3 4" key="1">
    <citation type="journal article" date="2017" name="Mol. Plant">
        <title>The Genome of Medicinal Plant Macleaya cordata Provides New Insights into Benzylisoquinoline Alkaloids Metabolism.</title>
        <authorList>
            <person name="Liu X."/>
            <person name="Liu Y."/>
            <person name="Huang P."/>
            <person name="Ma Y."/>
            <person name="Qing Z."/>
            <person name="Tang Q."/>
            <person name="Cao H."/>
            <person name="Cheng P."/>
            <person name="Zheng Y."/>
            <person name="Yuan Z."/>
            <person name="Zhou Y."/>
            <person name="Liu J."/>
            <person name="Tang Z."/>
            <person name="Zhuo Y."/>
            <person name="Zhang Y."/>
            <person name="Yu L."/>
            <person name="Huang J."/>
            <person name="Yang P."/>
            <person name="Peng Q."/>
            <person name="Zhang J."/>
            <person name="Jiang W."/>
            <person name="Zhang Z."/>
            <person name="Lin K."/>
            <person name="Ro D.K."/>
            <person name="Chen X."/>
            <person name="Xiong X."/>
            <person name="Shang Y."/>
            <person name="Huang S."/>
            <person name="Zeng J."/>
        </authorList>
    </citation>
    <scope>NUCLEOTIDE SEQUENCE [LARGE SCALE GENOMIC DNA]</scope>
    <source>
        <strain evidence="4">cv. BLH2017</strain>
        <tissue evidence="3">Root</tissue>
    </source>
</reference>
<dbReference type="GO" id="GO:0006351">
    <property type="term" value="P:DNA-templated transcription"/>
    <property type="evidence" value="ECO:0007669"/>
    <property type="project" value="InterPro"/>
</dbReference>